<dbReference type="InterPro" id="IPR050281">
    <property type="entry name" value="Flavin_monoamine_oxidase"/>
</dbReference>
<dbReference type="SUPFAM" id="SSF54373">
    <property type="entry name" value="FAD-linked reductases, C-terminal domain"/>
    <property type="match status" value="1"/>
</dbReference>
<dbReference type="Pfam" id="PF01593">
    <property type="entry name" value="Amino_oxidase"/>
    <property type="match status" value="1"/>
</dbReference>
<dbReference type="GO" id="GO:0009063">
    <property type="term" value="P:amino acid catabolic process"/>
    <property type="evidence" value="ECO:0007669"/>
    <property type="project" value="TreeGrafter"/>
</dbReference>
<dbReference type="STRING" id="231916.A0A409YD40"/>
<dbReference type="Gene3D" id="1.20.1440.240">
    <property type="match status" value="1"/>
</dbReference>
<name>A0A409YD40_9AGAR</name>
<sequence>MTAPSLGYDAYAHYARNLMTRLTSARSIPVTREVGAAPTDPVGIIGAGPGGLYTALMLDDLGIPYKVIEARGRVGGRLFTYTFPDGTGAPYNYFDVGAMRYPDTESMKRIFHLFNYGPLNQGGISLAARLRPFLFKGGGNNNTLLSYNGVTVKQNAIMTADQFNSKDVIQDTTSSNKDAYIKIGPAKIVDDVIRPFATAILKDLKSGGTSTDGWDYMMKYDMYSTRAYMAITYRPSKALLDQGMPDGPLPTDVINWCETFDKSTGWYDRAFSETVLEAIAFGWNPDPDAPATNWYCVDGGSVKIADAMYAYLSKKNPSAFVFNSRVTAISSIDTSHAEVTVAGGKKYTFSSVVCTIPLPVLRTIDLSGAGLSGMQSAALRDLNYGPSVKIGMQFRSAWWSNANDKDGNPINIVGGQTYTDRPLRTVVYPSFGTSIQAGTTTTLIASYCWTEDATRLGALIEKEKDLLKELALKELAYIHNVTYDFLRDQLIDCFAWSWTNDPYTMGAFAFFGPGKFANAYASLNAPAGNGNIVFAGEALSVRHAWVEGALDSAWKGVLTLLLGLYDDPALRDKFIENWGANPEWVAQPPPARSAPDGKEGMFPTMPVPEWSKKNIFDPENSLLYRLVALTAAD</sequence>
<gene>
    <name evidence="2" type="ORF">CVT26_015515</name>
</gene>
<protein>
    <recommendedName>
        <fullName evidence="1">Amine oxidase domain-containing protein</fullName>
    </recommendedName>
</protein>
<dbReference type="GO" id="GO:0001716">
    <property type="term" value="F:L-amino-acid oxidase activity"/>
    <property type="evidence" value="ECO:0007669"/>
    <property type="project" value="TreeGrafter"/>
</dbReference>
<dbReference type="InterPro" id="IPR002937">
    <property type="entry name" value="Amino_oxidase"/>
</dbReference>
<evidence type="ECO:0000313" key="3">
    <source>
        <dbReference type="Proteomes" id="UP000284706"/>
    </source>
</evidence>
<feature type="domain" description="Amine oxidase" evidence="1">
    <location>
        <begin position="50"/>
        <end position="554"/>
    </location>
</feature>
<accession>A0A409YD40</accession>
<keyword evidence="3" id="KW-1185">Reference proteome</keyword>
<comment type="caution">
    <text evidence="2">The sequence shown here is derived from an EMBL/GenBank/DDBJ whole genome shotgun (WGS) entry which is preliminary data.</text>
</comment>
<organism evidence="2 3">
    <name type="scientific">Gymnopilus dilepis</name>
    <dbReference type="NCBI Taxonomy" id="231916"/>
    <lineage>
        <taxon>Eukaryota</taxon>
        <taxon>Fungi</taxon>
        <taxon>Dikarya</taxon>
        <taxon>Basidiomycota</taxon>
        <taxon>Agaricomycotina</taxon>
        <taxon>Agaricomycetes</taxon>
        <taxon>Agaricomycetidae</taxon>
        <taxon>Agaricales</taxon>
        <taxon>Agaricineae</taxon>
        <taxon>Hymenogastraceae</taxon>
        <taxon>Gymnopilus</taxon>
    </lineage>
</organism>
<dbReference type="Gene3D" id="3.50.50.60">
    <property type="entry name" value="FAD/NAD(P)-binding domain"/>
    <property type="match status" value="1"/>
</dbReference>
<dbReference type="PANTHER" id="PTHR10742">
    <property type="entry name" value="FLAVIN MONOAMINE OXIDASE"/>
    <property type="match status" value="1"/>
</dbReference>
<reference evidence="2 3" key="1">
    <citation type="journal article" date="2018" name="Evol. Lett.">
        <title>Horizontal gene cluster transfer increased hallucinogenic mushroom diversity.</title>
        <authorList>
            <person name="Reynolds H.T."/>
            <person name="Vijayakumar V."/>
            <person name="Gluck-Thaler E."/>
            <person name="Korotkin H.B."/>
            <person name="Matheny P.B."/>
            <person name="Slot J.C."/>
        </authorList>
    </citation>
    <scope>NUCLEOTIDE SEQUENCE [LARGE SCALE GENOMIC DNA]</scope>
    <source>
        <strain evidence="2 3">SRW20</strain>
    </source>
</reference>
<dbReference type="Proteomes" id="UP000284706">
    <property type="component" value="Unassembled WGS sequence"/>
</dbReference>
<evidence type="ECO:0000259" key="1">
    <source>
        <dbReference type="Pfam" id="PF01593"/>
    </source>
</evidence>
<evidence type="ECO:0000313" key="2">
    <source>
        <dbReference type="EMBL" id="PPR00905.1"/>
    </source>
</evidence>
<dbReference type="SUPFAM" id="SSF51905">
    <property type="entry name" value="FAD/NAD(P)-binding domain"/>
    <property type="match status" value="1"/>
</dbReference>
<dbReference type="Gene3D" id="3.90.660.10">
    <property type="match status" value="1"/>
</dbReference>
<proteinExistence type="predicted"/>
<dbReference type="PANTHER" id="PTHR10742:SF342">
    <property type="entry name" value="AMINE OXIDASE"/>
    <property type="match status" value="1"/>
</dbReference>
<dbReference type="InParanoid" id="A0A409YD40"/>
<dbReference type="AlphaFoldDB" id="A0A409YD40"/>
<dbReference type="InterPro" id="IPR036188">
    <property type="entry name" value="FAD/NAD-bd_sf"/>
</dbReference>
<dbReference type="EMBL" id="NHYE01000978">
    <property type="protein sequence ID" value="PPR00905.1"/>
    <property type="molecule type" value="Genomic_DNA"/>
</dbReference>
<dbReference type="OrthoDB" id="7777654at2759"/>